<reference evidence="3 4" key="1">
    <citation type="submission" date="2020-05" db="EMBL/GenBank/DDBJ databases">
        <title>Tigecycline resistant gene in Empedobacter stercoris.</title>
        <authorList>
            <person name="Chen Y."/>
            <person name="Cheng Y."/>
            <person name="Zhou K."/>
        </authorList>
    </citation>
    <scope>NUCLEOTIDE SEQUENCE [LARGE SCALE GENOMIC DNA]</scope>
    <source>
        <strain evidence="3 4">ES202</strain>
    </source>
</reference>
<keyword evidence="1" id="KW-0732">Signal</keyword>
<gene>
    <name evidence="3" type="ORF">HMH06_04565</name>
</gene>
<dbReference type="Proteomes" id="UP000580344">
    <property type="component" value="Unassembled WGS sequence"/>
</dbReference>
<evidence type="ECO:0000313" key="3">
    <source>
        <dbReference type="EMBL" id="NOJ75119.1"/>
    </source>
</evidence>
<comment type="caution">
    <text evidence="3">The sequence shown here is derived from an EMBL/GenBank/DDBJ whole genome shotgun (WGS) entry which is preliminary data.</text>
</comment>
<organism evidence="3 4">
    <name type="scientific">Empedobacter stercoris</name>
    <dbReference type="NCBI Taxonomy" id="1628248"/>
    <lineage>
        <taxon>Bacteria</taxon>
        <taxon>Pseudomonadati</taxon>
        <taxon>Bacteroidota</taxon>
        <taxon>Flavobacteriia</taxon>
        <taxon>Flavobacteriales</taxon>
        <taxon>Weeksellaceae</taxon>
        <taxon>Empedobacter</taxon>
    </lineage>
</organism>
<evidence type="ECO:0000313" key="4">
    <source>
        <dbReference type="Proteomes" id="UP000580344"/>
    </source>
</evidence>
<name>A0ABX1WKS9_9FLAO</name>
<proteinExistence type="predicted"/>
<dbReference type="NCBIfam" id="TIGR04183">
    <property type="entry name" value="Por_Secre_tail"/>
    <property type="match status" value="1"/>
</dbReference>
<evidence type="ECO:0000256" key="1">
    <source>
        <dbReference type="ARBA" id="ARBA00022729"/>
    </source>
</evidence>
<dbReference type="InterPro" id="IPR026444">
    <property type="entry name" value="Secre_tail"/>
</dbReference>
<evidence type="ECO:0000259" key="2">
    <source>
        <dbReference type="Pfam" id="PF18962"/>
    </source>
</evidence>
<accession>A0ABX1WKS9</accession>
<keyword evidence="4" id="KW-1185">Reference proteome</keyword>
<dbReference type="Pfam" id="PF18962">
    <property type="entry name" value="Por_Secre_tail"/>
    <property type="match status" value="1"/>
</dbReference>
<feature type="domain" description="Secretion system C-terminal sorting" evidence="2">
    <location>
        <begin position="165"/>
        <end position="234"/>
    </location>
</feature>
<dbReference type="EMBL" id="JABFOQ010000006">
    <property type="protein sequence ID" value="NOJ75119.1"/>
    <property type="molecule type" value="Genomic_DNA"/>
</dbReference>
<sequence>MKRIAIFIFLFVAFHLKAQKAEILEYNWVLEKVVLNNEEYLLPTDSFKTGETSFSKSEFNSKICNTYVSQISFKDEDTILFNEGSVTLIQCNPITENHYNKFENHYFFGFFSENFNSNTVSYTYQIYENNNGYKLTIINSKGDKAIYFSEKLNIKEMKANTVTVSPNPVKRFFYVKNATAYKKLSIEIYDMQGRLVKQENLNSKKEVDVSDLLKGNYVVNIKDVDNIISQTKIIKN</sequence>
<dbReference type="RefSeq" id="WP_171622442.1">
    <property type="nucleotide sequence ID" value="NZ_JABFOQ010000006.1"/>
</dbReference>
<protein>
    <submittedName>
        <fullName evidence="3">T9SS type A sorting domain-containing protein</fullName>
    </submittedName>
</protein>